<keyword evidence="3" id="KW-1185">Reference proteome</keyword>
<evidence type="ECO:0000313" key="2">
    <source>
        <dbReference type="EMBL" id="KXS19564.1"/>
    </source>
</evidence>
<proteinExistence type="predicted"/>
<protein>
    <submittedName>
        <fullName evidence="2">Uncharacterized protein</fullName>
    </submittedName>
</protein>
<keyword evidence="1" id="KW-0812">Transmembrane</keyword>
<reference evidence="2 3" key="1">
    <citation type="journal article" date="2015" name="Genome Biol. Evol.">
        <title>Phylogenomic analyses indicate that early fungi evolved digesting cell walls of algal ancestors of land plants.</title>
        <authorList>
            <person name="Chang Y."/>
            <person name="Wang S."/>
            <person name="Sekimoto S."/>
            <person name="Aerts A.L."/>
            <person name="Choi C."/>
            <person name="Clum A."/>
            <person name="LaButti K.M."/>
            <person name="Lindquist E.A."/>
            <person name="Yee Ngan C."/>
            <person name="Ohm R.A."/>
            <person name="Salamov A.A."/>
            <person name="Grigoriev I.V."/>
            <person name="Spatafora J.W."/>
            <person name="Berbee M.L."/>
        </authorList>
    </citation>
    <scope>NUCLEOTIDE SEQUENCE [LARGE SCALE GENOMIC DNA]</scope>
    <source>
        <strain evidence="2 3">JEL478</strain>
    </source>
</reference>
<keyword evidence="1" id="KW-0472">Membrane</keyword>
<accession>A0A139ASE0</accession>
<feature type="transmembrane region" description="Helical" evidence="1">
    <location>
        <begin position="54"/>
        <end position="76"/>
    </location>
</feature>
<dbReference type="AlphaFoldDB" id="A0A139ASE0"/>
<evidence type="ECO:0000313" key="3">
    <source>
        <dbReference type="Proteomes" id="UP000070544"/>
    </source>
</evidence>
<organism evidence="2 3">
    <name type="scientific">Gonapodya prolifera (strain JEL478)</name>
    <name type="common">Monoblepharis prolifera</name>
    <dbReference type="NCBI Taxonomy" id="1344416"/>
    <lineage>
        <taxon>Eukaryota</taxon>
        <taxon>Fungi</taxon>
        <taxon>Fungi incertae sedis</taxon>
        <taxon>Chytridiomycota</taxon>
        <taxon>Chytridiomycota incertae sedis</taxon>
        <taxon>Monoblepharidomycetes</taxon>
        <taxon>Monoblepharidales</taxon>
        <taxon>Gonapodyaceae</taxon>
        <taxon>Gonapodya</taxon>
    </lineage>
</organism>
<gene>
    <name evidence="2" type="ORF">M427DRAFT_453366</name>
</gene>
<evidence type="ECO:0000256" key="1">
    <source>
        <dbReference type="SAM" id="Phobius"/>
    </source>
</evidence>
<name>A0A139ASE0_GONPJ</name>
<dbReference type="EMBL" id="KQ965738">
    <property type="protein sequence ID" value="KXS19564.1"/>
    <property type="molecule type" value="Genomic_DNA"/>
</dbReference>
<sequence length="84" mass="9299">MRALCFRVGHSGDNQWLKPRKTAFMVTKEGAARCLGCNTTKKDQKFLIMGSLQAVLSLANTFAVDWGLAMALIRLLPPSRDLFA</sequence>
<dbReference type="Proteomes" id="UP000070544">
    <property type="component" value="Unassembled WGS sequence"/>
</dbReference>
<keyword evidence="1" id="KW-1133">Transmembrane helix</keyword>